<keyword evidence="1" id="KW-1133">Transmembrane helix</keyword>
<evidence type="ECO:0000256" key="1">
    <source>
        <dbReference type="SAM" id="Phobius"/>
    </source>
</evidence>
<dbReference type="RefSeq" id="XP_036359298.1">
    <property type="nucleotide sequence ID" value="XM_036503405.1"/>
</dbReference>
<protein>
    <submittedName>
        <fullName evidence="3">Uncharacterized protein LOC118763661</fullName>
    </submittedName>
</protein>
<evidence type="ECO:0000313" key="3">
    <source>
        <dbReference type="RefSeq" id="XP_036359298.1"/>
    </source>
</evidence>
<organism evidence="2 3">
    <name type="scientific">Octopus sinensis</name>
    <name type="common">East Asian common octopus</name>
    <dbReference type="NCBI Taxonomy" id="2607531"/>
    <lineage>
        <taxon>Eukaryota</taxon>
        <taxon>Metazoa</taxon>
        <taxon>Spiralia</taxon>
        <taxon>Lophotrochozoa</taxon>
        <taxon>Mollusca</taxon>
        <taxon>Cephalopoda</taxon>
        <taxon>Coleoidea</taxon>
        <taxon>Octopodiformes</taxon>
        <taxon>Octopoda</taxon>
        <taxon>Incirrata</taxon>
        <taxon>Octopodidae</taxon>
        <taxon>Octopus</taxon>
    </lineage>
</organism>
<dbReference type="AlphaFoldDB" id="A0A7E6EVC8"/>
<sequence>MGDTTRKIRTMTQVVYQIMEIIEFCFLAMTYLISRSNSFEIIPNGTAWLGESIALSTSEIPDMKRPIVWRSKNYKYECDRTCASGEYTVTQDGNTSTLTIKSISWEFSKWSFTDDNLNGAKLELDIKVKPKLEIKVIRNCIYNVTAQCSLPATRIECYLRKIPTEFIAIQRNTCPDGKTVTNDVILNVSSSATGKVECIFTMKDLFKEKRFIDFQCAASPGVKTDDDTDSGFYIFRPCTNLLLGIIIALIIFKN</sequence>
<reference evidence="3" key="1">
    <citation type="submission" date="2025-08" db="UniProtKB">
        <authorList>
            <consortium name="RefSeq"/>
        </authorList>
    </citation>
    <scope>IDENTIFICATION</scope>
</reference>
<feature type="transmembrane region" description="Helical" evidence="1">
    <location>
        <begin position="233"/>
        <end position="252"/>
    </location>
</feature>
<keyword evidence="1" id="KW-0812">Transmembrane</keyword>
<keyword evidence="1" id="KW-0472">Membrane</keyword>
<proteinExistence type="predicted"/>
<dbReference type="KEGG" id="osn:118763661"/>
<keyword evidence="2" id="KW-1185">Reference proteome</keyword>
<gene>
    <name evidence="3" type="primary">LOC118763661</name>
</gene>
<evidence type="ECO:0000313" key="2">
    <source>
        <dbReference type="Proteomes" id="UP000515154"/>
    </source>
</evidence>
<name>A0A7E6EVC8_9MOLL</name>
<dbReference type="Proteomes" id="UP000515154">
    <property type="component" value="Linkage group LG5"/>
</dbReference>
<accession>A0A7E6EVC8</accession>